<organism evidence="1 2">
    <name type="scientific">Eumeta variegata</name>
    <name type="common">Bagworm moth</name>
    <name type="synonym">Eumeta japonica</name>
    <dbReference type="NCBI Taxonomy" id="151549"/>
    <lineage>
        <taxon>Eukaryota</taxon>
        <taxon>Metazoa</taxon>
        <taxon>Ecdysozoa</taxon>
        <taxon>Arthropoda</taxon>
        <taxon>Hexapoda</taxon>
        <taxon>Insecta</taxon>
        <taxon>Pterygota</taxon>
        <taxon>Neoptera</taxon>
        <taxon>Endopterygota</taxon>
        <taxon>Lepidoptera</taxon>
        <taxon>Glossata</taxon>
        <taxon>Ditrysia</taxon>
        <taxon>Tineoidea</taxon>
        <taxon>Psychidae</taxon>
        <taxon>Oiketicinae</taxon>
        <taxon>Eumeta</taxon>
    </lineage>
</organism>
<dbReference type="EMBL" id="BGZK01000913">
    <property type="protein sequence ID" value="GBP64907.1"/>
    <property type="molecule type" value="Genomic_DNA"/>
</dbReference>
<reference evidence="1 2" key="1">
    <citation type="journal article" date="2019" name="Commun. Biol.">
        <title>The bagworm genome reveals a unique fibroin gene that provides high tensile strength.</title>
        <authorList>
            <person name="Kono N."/>
            <person name="Nakamura H."/>
            <person name="Ohtoshi R."/>
            <person name="Tomita M."/>
            <person name="Numata K."/>
            <person name="Arakawa K."/>
        </authorList>
    </citation>
    <scope>NUCLEOTIDE SEQUENCE [LARGE SCALE GENOMIC DNA]</scope>
</reference>
<evidence type="ECO:0000313" key="1">
    <source>
        <dbReference type="EMBL" id="GBP64907.1"/>
    </source>
</evidence>
<keyword evidence="2" id="KW-1185">Reference proteome</keyword>
<sequence length="118" mass="13233">MKEAEQKDDVNRHPCLREGKTKRKKRNVWFLGYNVQVTRTLVVSSGAPPRAAPGLSIGPVLNQYGPDHTRPRDTIYCVTASYSKLARRKRSSFVGRHRRSSLSASLACSANCERTIDC</sequence>
<gene>
    <name evidence="1" type="ORF">EVAR_49200_1</name>
</gene>
<protein>
    <submittedName>
        <fullName evidence="1">Uncharacterized protein</fullName>
    </submittedName>
</protein>
<comment type="caution">
    <text evidence="1">The sequence shown here is derived from an EMBL/GenBank/DDBJ whole genome shotgun (WGS) entry which is preliminary data.</text>
</comment>
<evidence type="ECO:0000313" key="2">
    <source>
        <dbReference type="Proteomes" id="UP000299102"/>
    </source>
</evidence>
<name>A0A4C1XRU4_EUMVA</name>
<dbReference type="Proteomes" id="UP000299102">
    <property type="component" value="Unassembled WGS sequence"/>
</dbReference>
<accession>A0A4C1XRU4</accession>
<proteinExistence type="predicted"/>
<dbReference type="AlphaFoldDB" id="A0A4C1XRU4"/>